<dbReference type="UniPathway" id="UPA00343"/>
<dbReference type="InterPro" id="IPR005338">
    <property type="entry name" value="Anhydro_N_Ac-Mur_kinase"/>
</dbReference>
<evidence type="ECO:0000313" key="4">
    <source>
        <dbReference type="EMBL" id="EYD76751.1"/>
    </source>
</evidence>
<comment type="function">
    <text evidence="2">Catalyzes the specific phosphorylation of 1,6-anhydro-N-acetylmuramic acid (anhMurNAc) with the simultaneous cleavage of the 1,6-anhydro ring, generating MurNAc-6-P. Is required for the utilization of anhMurNAc either imported from the medium or derived from its own cell wall murein, and thus plays a role in cell wall recycling.</text>
</comment>
<keyword evidence="2 4" id="KW-0808">Transferase</keyword>
<evidence type="ECO:0000256" key="3">
    <source>
        <dbReference type="SAM" id="MobiDB-lite"/>
    </source>
</evidence>
<keyword evidence="5" id="KW-1185">Reference proteome</keyword>
<comment type="caution">
    <text evidence="4">The sequence shown here is derived from an EMBL/GenBank/DDBJ whole genome shotgun (WGS) entry which is preliminary data.</text>
</comment>
<keyword evidence="1 2" id="KW-0119">Carbohydrate metabolism</keyword>
<dbReference type="Pfam" id="PF03702">
    <property type="entry name" value="AnmK"/>
    <property type="match status" value="1"/>
</dbReference>
<keyword evidence="2 4" id="KW-0418">Kinase</keyword>
<dbReference type="SUPFAM" id="SSF53067">
    <property type="entry name" value="Actin-like ATPase domain"/>
    <property type="match status" value="1"/>
</dbReference>
<comment type="similarity">
    <text evidence="2">Belongs to the anhydro-N-acetylmuramic acid kinase family.</text>
</comment>
<dbReference type="InterPro" id="IPR043129">
    <property type="entry name" value="ATPase_NBD"/>
</dbReference>
<dbReference type="UniPathway" id="UPA00544"/>
<comment type="pathway">
    <text evidence="2">Amino-sugar metabolism; 1,6-anhydro-N-acetylmuramate degradation.</text>
</comment>
<keyword evidence="2" id="KW-0547">Nucleotide-binding</keyword>
<dbReference type="EC" id="2.7.1.170" evidence="2"/>
<feature type="region of interest" description="Disordered" evidence="3">
    <location>
        <begin position="364"/>
        <end position="387"/>
    </location>
</feature>
<dbReference type="AlphaFoldDB" id="A0A017HQU1"/>
<protein>
    <recommendedName>
        <fullName evidence="2">Anhydro-N-acetylmuramic acid kinase</fullName>
        <ecNumber evidence="2">2.7.1.170</ecNumber>
    </recommendedName>
    <alternativeName>
        <fullName evidence="2">AnhMurNAc kinase</fullName>
    </alternativeName>
</protein>
<reference evidence="4 5" key="1">
    <citation type="submission" date="2013-02" db="EMBL/GenBank/DDBJ databases">
        <authorList>
            <person name="Fiebig A."/>
            <person name="Goeker M."/>
            <person name="Klenk H.-P.P."/>
        </authorList>
    </citation>
    <scope>NUCLEOTIDE SEQUENCE [LARGE SCALE GENOMIC DNA]</scope>
    <source>
        <strain evidence="4 5">DSM 19309</strain>
    </source>
</reference>
<organism evidence="4 5">
    <name type="scientific">Rubellimicrobium mesophilum DSM 19309</name>
    <dbReference type="NCBI Taxonomy" id="442562"/>
    <lineage>
        <taxon>Bacteria</taxon>
        <taxon>Pseudomonadati</taxon>
        <taxon>Pseudomonadota</taxon>
        <taxon>Alphaproteobacteria</taxon>
        <taxon>Rhodobacterales</taxon>
        <taxon>Roseobacteraceae</taxon>
        <taxon>Rubellimicrobium</taxon>
    </lineage>
</organism>
<dbReference type="GO" id="GO:0016773">
    <property type="term" value="F:phosphotransferase activity, alcohol group as acceptor"/>
    <property type="evidence" value="ECO:0007669"/>
    <property type="project" value="UniProtKB-UniRule"/>
</dbReference>
<dbReference type="Proteomes" id="UP000019666">
    <property type="component" value="Unassembled WGS sequence"/>
</dbReference>
<dbReference type="GO" id="GO:0016301">
    <property type="term" value="F:kinase activity"/>
    <property type="evidence" value="ECO:0007669"/>
    <property type="project" value="UniProtKB-KW"/>
</dbReference>
<evidence type="ECO:0000256" key="2">
    <source>
        <dbReference type="HAMAP-Rule" id="MF_01270"/>
    </source>
</evidence>
<evidence type="ECO:0000313" key="5">
    <source>
        <dbReference type="Proteomes" id="UP000019666"/>
    </source>
</evidence>
<dbReference type="EMBL" id="AOSK01000041">
    <property type="protein sequence ID" value="EYD76751.1"/>
    <property type="molecule type" value="Genomic_DNA"/>
</dbReference>
<dbReference type="NCBIfam" id="NF007141">
    <property type="entry name" value="PRK09585.1-5"/>
    <property type="match status" value="1"/>
</dbReference>
<sequence length="387" mass="40955">MSHGLVPSRRSAQSIGFADREEKMTQTLTALGAMSGTSLDGVDAAVLVTDGETVESFGSSGYRPYGDAERATLRAALGRWDGDAVEAAARVVERAHAEILSGFPGVALVGFHGQTLAHEPRGRGTLQVGDGAWLARVLGLPVVWDFRSEDVRHGGEGAPLAPFYHWALARWIGATEPVAFLNLGGVGNVTWIDPSRERPEEEGALLAFDTGPANAPLDDLMLRRRGLPRDEDGGLAGQGKPSREVVERFLRHPYFGRRPPKSLDRDDFPALASLVEHLPDADAAATLVACTAEAVGQAMMRCPRPPSRLLVTGGGRRNATMMAMIARAAQCPVEPVESAGLDGDMLEAQAFAFLAVRVARGLPTSAPGTTGVPEPTCGGRLSRPTEG</sequence>
<dbReference type="STRING" id="442562.Rumeso_01709"/>
<dbReference type="GO" id="GO:0006040">
    <property type="term" value="P:amino sugar metabolic process"/>
    <property type="evidence" value="ECO:0007669"/>
    <property type="project" value="InterPro"/>
</dbReference>
<evidence type="ECO:0000256" key="1">
    <source>
        <dbReference type="ARBA" id="ARBA00023277"/>
    </source>
</evidence>
<comment type="catalytic activity">
    <reaction evidence="2">
        <text>1,6-anhydro-N-acetyl-beta-muramate + ATP + H2O = N-acetyl-D-muramate 6-phosphate + ADP + H(+)</text>
        <dbReference type="Rhea" id="RHEA:24952"/>
        <dbReference type="ChEBI" id="CHEBI:15377"/>
        <dbReference type="ChEBI" id="CHEBI:15378"/>
        <dbReference type="ChEBI" id="CHEBI:30616"/>
        <dbReference type="ChEBI" id="CHEBI:58690"/>
        <dbReference type="ChEBI" id="CHEBI:58722"/>
        <dbReference type="ChEBI" id="CHEBI:456216"/>
        <dbReference type="EC" id="2.7.1.170"/>
    </reaction>
</comment>
<dbReference type="PANTHER" id="PTHR30605">
    <property type="entry name" value="ANHYDRO-N-ACETYLMURAMIC ACID KINASE"/>
    <property type="match status" value="1"/>
</dbReference>
<dbReference type="GO" id="GO:0097175">
    <property type="term" value="P:1,6-anhydro-N-acetyl-beta-muramic acid catabolic process"/>
    <property type="evidence" value="ECO:0007669"/>
    <property type="project" value="UniProtKB-UniRule"/>
</dbReference>
<dbReference type="PATRIC" id="fig|442562.3.peg.1692"/>
<dbReference type="HAMAP" id="MF_01270">
    <property type="entry name" value="AnhMurNAc_kinase"/>
    <property type="match status" value="1"/>
</dbReference>
<feature type="binding site" evidence="2">
    <location>
        <begin position="36"/>
        <end position="43"/>
    </location>
    <ligand>
        <name>ATP</name>
        <dbReference type="ChEBI" id="CHEBI:30616"/>
    </ligand>
</feature>
<accession>A0A017HQU1</accession>
<proteinExistence type="inferred from homology"/>
<dbReference type="Gene3D" id="3.30.420.40">
    <property type="match status" value="2"/>
</dbReference>
<dbReference type="GO" id="GO:0009254">
    <property type="term" value="P:peptidoglycan turnover"/>
    <property type="evidence" value="ECO:0007669"/>
    <property type="project" value="UniProtKB-UniRule"/>
</dbReference>
<gene>
    <name evidence="2" type="primary">anmK</name>
    <name evidence="4" type="ORF">Rumeso_01709</name>
</gene>
<comment type="pathway">
    <text evidence="2">Cell wall biogenesis; peptidoglycan recycling.</text>
</comment>
<keyword evidence="2" id="KW-0067">ATP-binding</keyword>
<dbReference type="PANTHER" id="PTHR30605:SF0">
    <property type="entry name" value="ANHYDRO-N-ACETYLMURAMIC ACID KINASE"/>
    <property type="match status" value="1"/>
</dbReference>
<name>A0A017HQU1_9RHOB</name>
<dbReference type="HOGENOM" id="CLU_038782_3_0_5"/>
<dbReference type="GO" id="GO:0005524">
    <property type="term" value="F:ATP binding"/>
    <property type="evidence" value="ECO:0007669"/>
    <property type="project" value="UniProtKB-UniRule"/>
</dbReference>